<sequence length="252" mass="27380">MDSITYPRPATDLLPEMLKLSPKQTEVLATLQSFPRGARAADIAERLGMHVNTARGHLDELVAKDAVRVTSAPAAGRGRPSLIFQVRVPDNRTIAEEHIELIELLVGLVENSSSSDEAVERARAVGAQWAATIKSEEETWSTAADTIAGLNQRLREMGFDPQVVEHGTHCADDPISDSSPSAEITLHSCPFVSADGTTPSPFICAVHEGFLQERIARYANDHVNLELKRYTPTETCTVKVFAPNTRDVAAAN</sequence>
<dbReference type="STRING" id="1121357.SAMN05661109_01004"/>
<keyword evidence="2" id="KW-1185">Reference proteome</keyword>
<dbReference type="RefSeq" id="WP_092257077.1">
    <property type="nucleotide sequence ID" value="NZ_CP047199.1"/>
</dbReference>
<dbReference type="AlphaFoldDB" id="A0A1H9S0A9"/>
<dbReference type="Gene3D" id="1.10.10.10">
    <property type="entry name" value="Winged helix-like DNA-binding domain superfamily/Winged helix DNA-binding domain"/>
    <property type="match status" value="1"/>
</dbReference>
<dbReference type="SUPFAM" id="SSF46785">
    <property type="entry name" value="Winged helix' DNA-binding domain"/>
    <property type="match status" value="1"/>
</dbReference>
<gene>
    <name evidence="1" type="ORF">SAMN05661109_01004</name>
</gene>
<dbReference type="InterPro" id="IPR036390">
    <property type="entry name" value="WH_DNA-bd_sf"/>
</dbReference>
<dbReference type="EMBL" id="FOGQ01000003">
    <property type="protein sequence ID" value="SER78427.1"/>
    <property type="molecule type" value="Genomic_DNA"/>
</dbReference>
<organism evidence="1 2">
    <name type="scientific">Corynebacterium cystitidis DSM 20524</name>
    <dbReference type="NCBI Taxonomy" id="1121357"/>
    <lineage>
        <taxon>Bacteria</taxon>
        <taxon>Bacillati</taxon>
        <taxon>Actinomycetota</taxon>
        <taxon>Actinomycetes</taxon>
        <taxon>Mycobacteriales</taxon>
        <taxon>Corynebacteriaceae</taxon>
        <taxon>Corynebacterium</taxon>
    </lineage>
</organism>
<proteinExistence type="predicted"/>
<protein>
    <submittedName>
        <fullName evidence="1">Predicted transcriptional regulator, ArsR family</fullName>
    </submittedName>
</protein>
<evidence type="ECO:0000313" key="2">
    <source>
        <dbReference type="Proteomes" id="UP000198929"/>
    </source>
</evidence>
<dbReference type="Proteomes" id="UP000198929">
    <property type="component" value="Unassembled WGS sequence"/>
</dbReference>
<name>A0A1H9S0A9_9CORY</name>
<evidence type="ECO:0000313" key="1">
    <source>
        <dbReference type="EMBL" id="SER78427.1"/>
    </source>
</evidence>
<reference evidence="2" key="1">
    <citation type="submission" date="2016-10" db="EMBL/GenBank/DDBJ databases">
        <authorList>
            <person name="Varghese N."/>
            <person name="Submissions S."/>
        </authorList>
    </citation>
    <scope>NUCLEOTIDE SEQUENCE [LARGE SCALE GENOMIC DNA]</scope>
    <source>
        <strain evidence="2">DSM 20524</strain>
    </source>
</reference>
<dbReference type="InterPro" id="IPR036388">
    <property type="entry name" value="WH-like_DNA-bd_sf"/>
</dbReference>
<accession>A0A1H9S0A9</accession>